<keyword evidence="7" id="KW-0630">Potassium</keyword>
<evidence type="ECO:0000259" key="12">
    <source>
        <dbReference type="Pfam" id="PF02773"/>
    </source>
</evidence>
<evidence type="ECO:0000256" key="3">
    <source>
        <dbReference type="ARBA" id="ARBA00022723"/>
    </source>
</evidence>
<dbReference type="PIRSF" id="PIRSF000497">
    <property type="entry name" value="MAT"/>
    <property type="match status" value="1"/>
</dbReference>
<evidence type="ECO:0000256" key="8">
    <source>
        <dbReference type="NCBIfam" id="TIGR01034"/>
    </source>
</evidence>
<evidence type="ECO:0000256" key="6">
    <source>
        <dbReference type="ARBA" id="ARBA00022842"/>
    </source>
</evidence>
<evidence type="ECO:0000256" key="5">
    <source>
        <dbReference type="ARBA" id="ARBA00022840"/>
    </source>
</evidence>
<gene>
    <name evidence="13" type="ORF">TH606_10315</name>
</gene>
<keyword evidence="1" id="KW-0554">One-carbon metabolism</keyword>
<feature type="domain" description="S-adenosylmethionine synthetase C-terminal" evidence="12">
    <location>
        <begin position="241"/>
        <end position="384"/>
    </location>
</feature>
<dbReference type="GO" id="GO:0004478">
    <property type="term" value="F:methionine adenosyltransferase activity"/>
    <property type="evidence" value="ECO:0007669"/>
    <property type="project" value="UniProtKB-UniRule"/>
</dbReference>
<dbReference type="AlphaFoldDB" id="A0A177E5U3"/>
<dbReference type="PANTHER" id="PTHR11964">
    <property type="entry name" value="S-ADENOSYLMETHIONINE SYNTHETASE"/>
    <property type="match status" value="1"/>
</dbReference>
<dbReference type="SUPFAM" id="SSF55973">
    <property type="entry name" value="S-adenosylmethionine synthetase"/>
    <property type="match status" value="3"/>
</dbReference>
<evidence type="ECO:0000256" key="9">
    <source>
        <dbReference type="RuleBase" id="RU004462"/>
    </source>
</evidence>
<keyword evidence="6" id="KW-0460">Magnesium</keyword>
<dbReference type="STRING" id="1795632.TH606_10315"/>
<dbReference type="Pfam" id="PF00438">
    <property type="entry name" value="S-AdoMet_synt_N"/>
    <property type="match status" value="1"/>
</dbReference>
<dbReference type="GO" id="GO:0006730">
    <property type="term" value="P:one-carbon metabolic process"/>
    <property type="evidence" value="ECO:0007669"/>
    <property type="project" value="UniProtKB-KW"/>
</dbReference>
<dbReference type="Pfam" id="PF02773">
    <property type="entry name" value="S-AdoMet_synt_C"/>
    <property type="match status" value="1"/>
</dbReference>
<keyword evidence="3" id="KW-0479">Metal-binding</keyword>
<name>A0A177E5U3_9BACT</name>
<protein>
    <recommendedName>
        <fullName evidence="8">Methionine adenosyltransferase</fullName>
        <ecNumber evidence="8">2.5.1.6</ecNumber>
    </recommendedName>
</protein>
<keyword evidence="2" id="KW-0808">Transferase</keyword>
<dbReference type="NCBIfam" id="TIGR01034">
    <property type="entry name" value="metK"/>
    <property type="match status" value="1"/>
</dbReference>
<evidence type="ECO:0000256" key="7">
    <source>
        <dbReference type="ARBA" id="ARBA00022958"/>
    </source>
</evidence>
<dbReference type="InterPro" id="IPR002133">
    <property type="entry name" value="S-AdoMet_synthetase"/>
</dbReference>
<accession>A0A177E5U3</accession>
<dbReference type="EMBL" id="LSFI01000062">
    <property type="protein sequence ID" value="OAG26810.1"/>
    <property type="molecule type" value="Genomic_DNA"/>
</dbReference>
<dbReference type="GO" id="GO:0006556">
    <property type="term" value="P:S-adenosylmethionine biosynthetic process"/>
    <property type="evidence" value="ECO:0007669"/>
    <property type="project" value="UniProtKB-UniRule"/>
</dbReference>
<dbReference type="GO" id="GO:0005524">
    <property type="term" value="F:ATP binding"/>
    <property type="evidence" value="ECO:0007669"/>
    <property type="project" value="UniProtKB-KW"/>
</dbReference>
<evidence type="ECO:0000256" key="2">
    <source>
        <dbReference type="ARBA" id="ARBA00022679"/>
    </source>
</evidence>
<dbReference type="Proteomes" id="UP000076964">
    <property type="component" value="Unassembled WGS sequence"/>
</dbReference>
<dbReference type="CDD" id="cd18079">
    <property type="entry name" value="S-AdoMet_synt"/>
    <property type="match status" value="1"/>
</dbReference>
<evidence type="ECO:0000256" key="4">
    <source>
        <dbReference type="ARBA" id="ARBA00022741"/>
    </source>
</evidence>
<evidence type="ECO:0000313" key="14">
    <source>
        <dbReference type="Proteomes" id="UP000076964"/>
    </source>
</evidence>
<evidence type="ECO:0000256" key="1">
    <source>
        <dbReference type="ARBA" id="ARBA00022563"/>
    </source>
</evidence>
<keyword evidence="14" id="KW-1185">Reference proteome</keyword>
<dbReference type="InterPro" id="IPR022630">
    <property type="entry name" value="S-AdoMet_synt_C"/>
</dbReference>
<reference evidence="13 14" key="1">
    <citation type="submission" date="2016-02" db="EMBL/GenBank/DDBJ databases">
        <title>Draft genome sequence of Thermodesulfatator sp. S606.</title>
        <authorList>
            <person name="Lai Q."/>
            <person name="Cao J."/>
            <person name="Dupont S."/>
            <person name="Shao Z."/>
            <person name="Jebbar M."/>
            <person name="Alain K."/>
        </authorList>
    </citation>
    <scope>NUCLEOTIDE SEQUENCE [LARGE SCALE GENOMIC DNA]</scope>
    <source>
        <strain evidence="13 14">S606</strain>
    </source>
</reference>
<feature type="domain" description="S-adenosylmethionine synthetase N-terminal" evidence="10">
    <location>
        <begin position="4"/>
        <end position="98"/>
    </location>
</feature>
<dbReference type="GO" id="GO:0046872">
    <property type="term" value="F:metal ion binding"/>
    <property type="evidence" value="ECO:0007669"/>
    <property type="project" value="UniProtKB-KW"/>
</dbReference>
<dbReference type="OrthoDB" id="9801686at2"/>
<organism evidence="13 14">
    <name type="scientific">Thermodesulfatator autotrophicus</name>
    <dbReference type="NCBI Taxonomy" id="1795632"/>
    <lineage>
        <taxon>Bacteria</taxon>
        <taxon>Pseudomonadati</taxon>
        <taxon>Thermodesulfobacteriota</taxon>
        <taxon>Thermodesulfobacteria</taxon>
        <taxon>Thermodesulfobacteriales</taxon>
        <taxon>Thermodesulfatatoraceae</taxon>
        <taxon>Thermodesulfatator</taxon>
    </lineage>
</organism>
<sequence>MRKNFIFTSASVTDGHPDKLCDQISDAIVDRFLQQDPLASVIAECAVSQGLLFLAVRFSSIALIDVPYVARWVINEIGYRSPNFSARNCTILTSINEQPLDEERRVSDEELDDEKIERIKVRNQGNVFGYACDHTPSLMPLPIVLAHKLARRLTTVRLSNLLPYLSPDGKTQVGVEFRDGRPYTISSLMILVCVTEKVNEQKIKKDIWEQVIEPAFQGEEIKPDNKTFVDIRIIYDPQGCGPMLHSGLTGRKNAVDTYGEYARHSGAALSGKDPTRIDRVGAYAARYAAKNVVAAGLARECEVHLSYAIGRSRPVSITVNTFGTGIIPDEKIEELVKKHFDFRPAAIQKKFSLRKLPSLYKGGFYQKLAAFGHMGRMDLAAPWEITDKKDLLREEA</sequence>
<comment type="similarity">
    <text evidence="9">Belongs to the AdoMet synthase family.</text>
</comment>
<dbReference type="Pfam" id="PF02772">
    <property type="entry name" value="S-AdoMet_synt_M"/>
    <property type="match status" value="1"/>
</dbReference>
<proteinExistence type="inferred from homology"/>
<feature type="domain" description="S-adenosylmethionine synthetase central" evidence="11">
    <location>
        <begin position="120"/>
        <end position="227"/>
    </location>
</feature>
<keyword evidence="5" id="KW-0067">ATP-binding</keyword>
<dbReference type="Gene3D" id="3.30.300.10">
    <property type="match status" value="3"/>
</dbReference>
<dbReference type="InterPro" id="IPR022629">
    <property type="entry name" value="S-AdoMet_synt_central"/>
</dbReference>
<dbReference type="EC" id="2.5.1.6" evidence="8"/>
<dbReference type="InterPro" id="IPR022636">
    <property type="entry name" value="S-AdoMet_synthetase_sfam"/>
</dbReference>
<keyword evidence="4" id="KW-0547">Nucleotide-binding</keyword>
<evidence type="ECO:0000259" key="10">
    <source>
        <dbReference type="Pfam" id="PF00438"/>
    </source>
</evidence>
<evidence type="ECO:0000259" key="11">
    <source>
        <dbReference type="Pfam" id="PF02772"/>
    </source>
</evidence>
<dbReference type="InterPro" id="IPR022628">
    <property type="entry name" value="S-AdoMet_synt_N"/>
</dbReference>
<dbReference type="RefSeq" id="WP_068543716.1">
    <property type="nucleotide sequence ID" value="NZ_LSFI01000062.1"/>
</dbReference>
<evidence type="ECO:0000313" key="13">
    <source>
        <dbReference type="EMBL" id="OAG26810.1"/>
    </source>
</evidence>
<comment type="caution">
    <text evidence="13">The sequence shown here is derived from an EMBL/GenBank/DDBJ whole genome shotgun (WGS) entry which is preliminary data.</text>
</comment>